<name>A0A151AUS6_9FIRM</name>
<dbReference type="CDD" id="cd05403">
    <property type="entry name" value="NT_KNTase_like"/>
    <property type="match status" value="1"/>
</dbReference>
<dbReference type="GO" id="GO:0016740">
    <property type="term" value="F:transferase activity"/>
    <property type="evidence" value="ECO:0007669"/>
    <property type="project" value="UniProtKB-KW"/>
</dbReference>
<keyword evidence="2" id="KW-0808">Transferase</keyword>
<evidence type="ECO:0000259" key="1">
    <source>
        <dbReference type="Pfam" id="PF18765"/>
    </source>
</evidence>
<sequence>MAGKQVELTVKEYVKLLRKSKINVATAILFGSYAEGRAGEDSDIDVAIISPDFGKDRIEEAIMLKKLAEQIDYDLSPRPYSLEQYRNAKQGEFLHDEIISKGKVIL</sequence>
<dbReference type="PANTHER" id="PTHR43449">
    <property type="entry name" value="NUCLEOTIDYLTRANSFERASE"/>
    <property type="match status" value="1"/>
</dbReference>
<proteinExistence type="predicted"/>
<comment type="caution">
    <text evidence="2">The sequence shown here is derived from an EMBL/GenBank/DDBJ whole genome shotgun (WGS) entry which is preliminary data.</text>
</comment>
<dbReference type="Pfam" id="PF18765">
    <property type="entry name" value="Polbeta"/>
    <property type="match status" value="1"/>
</dbReference>
<reference evidence="2 3" key="1">
    <citation type="submission" date="2016-02" db="EMBL/GenBank/DDBJ databases">
        <title>Genome sequence of Moorella mulderi DSM 14980.</title>
        <authorList>
            <person name="Poehlein A."/>
            <person name="Daniel R."/>
        </authorList>
    </citation>
    <scope>NUCLEOTIDE SEQUENCE [LARGE SCALE GENOMIC DNA]</scope>
    <source>
        <strain evidence="2 3">DSM 14980</strain>
    </source>
</reference>
<protein>
    <submittedName>
        <fullName evidence="2">Nucleotidyltransferase domain protein</fullName>
    </submittedName>
</protein>
<organism evidence="2 3">
    <name type="scientific">Moorella mulderi DSM 14980</name>
    <dbReference type="NCBI Taxonomy" id="1122241"/>
    <lineage>
        <taxon>Bacteria</taxon>
        <taxon>Bacillati</taxon>
        <taxon>Bacillota</taxon>
        <taxon>Clostridia</taxon>
        <taxon>Neomoorellales</taxon>
        <taxon>Neomoorellaceae</taxon>
        <taxon>Neomoorella</taxon>
    </lineage>
</organism>
<dbReference type="InterPro" id="IPR043519">
    <property type="entry name" value="NT_sf"/>
</dbReference>
<feature type="domain" description="Polymerase beta nucleotidyltransferase" evidence="1">
    <location>
        <begin position="19"/>
        <end position="105"/>
    </location>
</feature>
<dbReference type="Gene3D" id="3.30.460.10">
    <property type="entry name" value="Beta Polymerase, domain 2"/>
    <property type="match status" value="1"/>
</dbReference>
<accession>A0A151AUS6</accession>
<evidence type="ECO:0000313" key="2">
    <source>
        <dbReference type="EMBL" id="KYH31322.1"/>
    </source>
</evidence>
<gene>
    <name evidence="2" type="ORF">MOMUL_23930</name>
</gene>
<dbReference type="AlphaFoldDB" id="A0A151AUS6"/>
<dbReference type="PANTHER" id="PTHR43449:SF1">
    <property type="entry name" value="POLYMERASE BETA NUCLEOTIDYLTRANSFERASE DOMAIN-CONTAINING PROTEIN"/>
    <property type="match status" value="1"/>
</dbReference>
<dbReference type="RefSeq" id="WP_062285149.1">
    <property type="nucleotide sequence ID" value="NZ_LTBC01000012.1"/>
</dbReference>
<dbReference type="Proteomes" id="UP000075670">
    <property type="component" value="Unassembled WGS sequence"/>
</dbReference>
<dbReference type="PATRIC" id="fig|1122241.3.peg.2548"/>
<dbReference type="InterPro" id="IPR041633">
    <property type="entry name" value="Polbeta"/>
</dbReference>
<keyword evidence="3" id="KW-1185">Reference proteome</keyword>
<evidence type="ECO:0000313" key="3">
    <source>
        <dbReference type="Proteomes" id="UP000075670"/>
    </source>
</evidence>
<dbReference type="EMBL" id="LTBC01000012">
    <property type="protein sequence ID" value="KYH31322.1"/>
    <property type="molecule type" value="Genomic_DNA"/>
</dbReference>
<dbReference type="OrthoDB" id="9816197at2"/>
<dbReference type="SUPFAM" id="SSF81301">
    <property type="entry name" value="Nucleotidyltransferase"/>
    <property type="match status" value="1"/>
</dbReference>